<dbReference type="Gene3D" id="2.60.120.10">
    <property type="entry name" value="Jelly Rolls"/>
    <property type="match status" value="1"/>
</dbReference>
<dbReference type="Pfam" id="PF07883">
    <property type="entry name" value="Cupin_2"/>
    <property type="match status" value="1"/>
</dbReference>
<protein>
    <submittedName>
        <fullName evidence="2">Cupin domain-containing protein</fullName>
    </submittedName>
</protein>
<dbReference type="InterPro" id="IPR011051">
    <property type="entry name" value="RmlC_Cupin_sf"/>
</dbReference>
<gene>
    <name evidence="2" type="ORF">GO608_01400</name>
</gene>
<reference evidence="2" key="1">
    <citation type="submission" date="2019-12" db="EMBL/GenBank/DDBJ databases">
        <title>Comparative genomics gives insights into the taxonomy of the Azoarcus-Aromatoleum group and reveals separate origins of nif in the plant-associated Azoarcus and non-plant-associated Aromatoleum sub-groups.</title>
        <authorList>
            <person name="Lafos M."/>
            <person name="Maluk M."/>
            <person name="Batista M."/>
            <person name="Junghare M."/>
            <person name="Carmona M."/>
            <person name="Faoro H."/>
            <person name="Cruz L.M."/>
            <person name="Battistoni F."/>
            <person name="De Souza E."/>
            <person name="Pedrosa F."/>
            <person name="Chen W.-M."/>
            <person name="Poole P.S."/>
            <person name="Dixon R.A."/>
            <person name="James E.K."/>
        </authorList>
    </citation>
    <scope>NUCLEOTIDE SEQUENCE</scope>
    <source>
        <strain evidence="2">U120</strain>
    </source>
</reference>
<evidence type="ECO:0000259" key="1">
    <source>
        <dbReference type="Pfam" id="PF07883"/>
    </source>
</evidence>
<evidence type="ECO:0000313" key="2">
    <source>
        <dbReference type="EMBL" id="NMF91989.1"/>
    </source>
</evidence>
<dbReference type="EMBL" id="WTVH01000001">
    <property type="protein sequence ID" value="NMF91989.1"/>
    <property type="molecule type" value="Genomic_DNA"/>
</dbReference>
<name>A0ABX1N0Q6_9RHOO</name>
<dbReference type="Proteomes" id="UP000601990">
    <property type="component" value="Unassembled WGS sequence"/>
</dbReference>
<organism evidence="2 3">
    <name type="scientific">Aromatoleum buckelii</name>
    <dbReference type="NCBI Taxonomy" id="200254"/>
    <lineage>
        <taxon>Bacteria</taxon>
        <taxon>Pseudomonadati</taxon>
        <taxon>Pseudomonadota</taxon>
        <taxon>Betaproteobacteria</taxon>
        <taxon>Rhodocyclales</taxon>
        <taxon>Rhodocyclaceae</taxon>
        <taxon>Aromatoleum</taxon>
    </lineage>
</organism>
<dbReference type="CDD" id="cd06981">
    <property type="entry name" value="cupin_reut_a1446"/>
    <property type="match status" value="1"/>
</dbReference>
<proteinExistence type="predicted"/>
<sequence length="111" mass="12317">MPDHGNLFDLPPPARGTEIFDTLFANARVRIERIASNAAASAESYWYDQPDDEWVMLVRGEAVLEFADGRQLLMHAGDWVTIPARCRHRVALTSSDAVWVAVHAAGERGNV</sequence>
<dbReference type="InterPro" id="IPR013096">
    <property type="entry name" value="Cupin_2"/>
</dbReference>
<dbReference type="InterPro" id="IPR014710">
    <property type="entry name" value="RmlC-like_jellyroll"/>
</dbReference>
<dbReference type="RefSeq" id="WP_169197305.1">
    <property type="nucleotide sequence ID" value="NZ_WTVH02000008.1"/>
</dbReference>
<accession>A0ABX1N0Q6</accession>
<comment type="caution">
    <text evidence="2">The sequence shown here is derived from an EMBL/GenBank/DDBJ whole genome shotgun (WGS) entry which is preliminary data.</text>
</comment>
<evidence type="ECO:0000313" key="3">
    <source>
        <dbReference type="Proteomes" id="UP000601990"/>
    </source>
</evidence>
<dbReference type="SUPFAM" id="SSF51182">
    <property type="entry name" value="RmlC-like cupins"/>
    <property type="match status" value="1"/>
</dbReference>
<keyword evidence="3" id="KW-1185">Reference proteome</keyword>
<feature type="domain" description="Cupin type-2" evidence="1">
    <location>
        <begin position="46"/>
        <end position="102"/>
    </location>
</feature>